<dbReference type="Proteomes" id="UP000824469">
    <property type="component" value="Unassembled WGS sequence"/>
</dbReference>
<reference evidence="2 3" key="1">
    <citation type="journal article" date="2021" name="Nat. Plants">
        <title>The Taxus genome provides insights into paclitaxel biosynthesis.</title>
        <authorList>
            <person name="Xiong X."/>
            <person name="Gou J."/>
            <person name="Liao Q."/>
            <person name="Li Y."/>
            <person name="Zhou Q."/>
            <person name="Bi G."/>
            <person name="Li C."/>
            <person name="Du R."/>
            <person name="Wang X."/>
            <person name="Sun T."/>
            <person name="Guo L."/>
            <person name="Liang H."/>
            <person name="Lu P."/>
            <person name="Wu Y."/>
            <person name="Zhang Z."/>
            <person name="Ro D.K."/>
            <person name="Shang Y."/>
            <person name="Huang S."/>
            <person name="Yan J."/>
        </authorList>
    </citation>
    <scope>NUCLEOTIDE SEQUENCE [LARGE SCALE GENOMIC DNA]</scope>
    <source>
        <strain evidence="2">Ta-2019</strain>
    </source>
</reference>
<feature type="compositionally biased region" description="Polar residues" evidence="1">
    <location>
        <begin position="54"/>
        <end position="65"/>
    </location>
</feature>
<evidence type="ECO:0000256" key="1">
    <source>
        <dbReference type="SAM" id="MobiDB-lite"/>
    </source>
</evidence>
<evidence type="ECO:0000313" key="2">
    <source>
        <dbReference type="EMBL" id="KAH9328468.1"/>
    </source>
</evidence>
<gene>
    <name evidence="2" type="ORF">KI387_000576</name>
</gene>
<accession>A0AA38GUE7</accession>
<feature type="non-terminal residue" evidence="2">
    <location>
        <position position="87"/>
    </location>
</feature>
<evidence type="ECO:0000313" key="3">
    <source>
        <dbReference type="Proteomes" id="UP000824469"/>
    </source>
</evidence>
<keyword evidence="3" id="KW-1185">Reference proteome</keyword>
<sequence>KLLSFGTGSSVPLPRRLLLDISPPTLLCSPVRGASCGGSQVENPGPNLSGPGGTSQTRGIRTQTRPRAPPIGGILPGLLRELDFPQG</sequence>
<feature type="region of interest" description="Disordered" evidence="1">
    <location>
        <begin position="36"/>
        <end position="77"/>
    </location>
</feature>
<proteinExistence type="predicted"/>
<dbReference type="EMBL" id="JAHRHJ020000001">
    <property type="protein sequence ID" value="KAH9328468.1"/>
    <property type="molecule type" value="Genomic_DNA"/>
</dbReference>
<feature type="non-terminal residue" evidence="2">
    <location>
        <position position="1"/>
    </location>
</feature>
<dbReference type="AlphaFoldDB" id="A0AA38GUE7"/>
<comment type="caution">
    <text evidence="2">The sequence shown here is derived from an EMBL/GenBank/DDBJ whole genome shotgun (WGS) entry which is preliminary data.</text>
</comment>
<protein>
    <submittedName>
        <fullName evidence="2">Uncharacterized protein</fullName>
    </submittedName>
</protein>
<organism evidence="2 3">
    <name type="scientific">Taxus chinensis</name>
    <name type="common">Chinese yew</name>
    <name type="synonym">Taxus wallichiana var. chinensis</name>
    <dbReference type="NCBI Taxonomy" id="29808"/>
    <lineage>
        <taxon>Eukaryota</taxon>
        <taxon>Viridiplantae</taxon>
        <taxon>Streptophyta</taxon>
        <taxon>Embryophyta</taxon>
        <taxon>Tracheophyta</taxon>
        <taxon>Spermatophyta</taxon>
        <taxon>Pinopsida</taxon>
        <taxon>Pinidae</taxon>
        <taxon>Conifers II</taxon>
        <taxon>Cupressales</taxon>
        <taxon>Taxaceae</taxon>
        <taxon>Taxus</taxon>
    </lineage>
</organism>
<name>A0AA38GUE7_TAXCH</name>